<keyword evidence="4" id="KW-1185">Reference proteome</keyword>
<dbReference type="InterPro" id="IPR003599">
    <property type="entry name" value="Ig_sub"/>
</dbReference>
<feature type="transmembrane region" description="Helical" evidence="1">
    <location>
        <begin position="99"/>
        <end position="118"/>
    </location>
</feature>
<name>A0A5J5CA13_9PERO</name>
<dbReference type="PANTHER" id="PTHR46013">
    <property type="entry name" value="VASCULAR CELL ADHESION MOLECULE 1"/>
    <property type="match status" value="1"/>
</dbReference>
<dbReference type="SMART" id="SM00409">
    <property type="entry name" value="IG"/>
    <property type="match status" value="1"/>
</dbReference>
<dbReference type="PANTHER" id="PTHR46013:SF4">
    <property type="entry name" value="B-CELL RECEPTOR CD22-RELATED"/>
    <property type="match status" value="1"/>
</dbReference>
<evidence type="ECO:0000313" key="4">
    <source>
        <dbReference type="Proteomes" id="UP000327493"/>
    </source>
</evidence>
<sequence>MQLPDVLCVPVIQGSTVDIPCSYTYPSRINGLDTKVEKGFWFTELNNDETVDLTTVSEYSGRVQYHSENNDCTLRISELRERDSAVYKFMFTTNQDGNYVGYPGVTLTVTVVLYLVILPTSGSRMNTTLRDKHVILIQPPFLLQTASPV</sequence>
<dbReference type="EMBL" id="VOFY01000302">
    <property type="protein sequence ID" value="KAA8578674.1"/>
    <property type="molecule type" value="Genomic_DNA"/>
</dbReference>
<dbReference type="SUPFAM" id="SSF48726">
    <property type="entry name" value="Immunoglobulin"/>
    <property type="match status" value="1"/>
</dbReference>
<dbReference type="InterPro" id="IPR056386">
    <property type="entry name" value="Ig_CD22"/>
</dbReference>
<accession>A0A5J5CA13</accession>
<comment type="caution">
    <text evidence="3">The sequence shown here is derived from an EMBL/GenBank/DDBJ whole genome shotgun (WGS) entry which is preliminary data.</text>
</comment>
<dbReference type="InterPro" id="IPR013783">
    <property type="entry name" value="Ig-like_fold"/>
</dbReference>
<organism evidence="3 4">
    <name type="scientific">Etheostoma spectabile</name>
    <name type="common">orangethroat darter</name>
    <dbReference type="NCBI Taxonomy" id="54343"/>
    <lineage>
        <taxon>Eukaryota</taxon>
        <taxon>Metazoa</taxon>
        <taxon>Chordata</taxon>
        <taxon>Craniata</taxon>
        <taxon>Vertebrata</taxon>
        <taxon>Euteleostomi</taxon>
        <taxon>Actinopterygii</taxon>
        <taxon>Neopterygii</taxon>
        <taxon>Teleostei</taxon>
        <taxon>Neoteleostei</taxon>
        <taxon>Acanthomorphata</taxon>
        <taxon>Eupercaria</taxon>
        <taxon>Perciformes</taxon>
        <taxon>Percoidei</taxon>
        <taxon>Percidae</taxon>
        <taxon>Etheostomatinae</taxon>
        <taxon>Etheostoma</taxon>
    </lineage>
</organism>
<keyword evidence="1" id="KW-0812">Transmembrane</keyword>
<feature type="domain" description="Immunoglobulin" evidence="2">
    <location>
        <begin position="6"/>
        <end position="110"/>
    </location>
</feature>
<dbReference type="InterPro" id="IPR036179">
    <property type="entry name" value="Ig-like_dom_sf"/>
</dbReference>
<dbReference type="AlphaFoldDB" id="A0A5J5CA13"/>
<keyword evidence="1" id="KW-0472">Membrane</keyword>
<evidence type="ECO:0000313" key="3">
    <source>
        <dbReference type="EMBL" id="KAA8578674.1"/>
    </source>
</evidence>
<feature type="non-terminal residue" evidence="3">
    <location>
        <position position="149"/>
    </location>
</feature>
<protein>
    <recommendedName>
        <fullName evidence="2">Immunoglobulin domain-containing protein</fullName>
    </recommendedName>
</protein>
<evidence type="ECO:0000259" key="2">
    <source>
        <dbReference type="SMART" id="SM00409"/>
    </source>
</evidence>
<dbReference type="Proteomes" id="UP000327493">
    <property type="component" value="Unassembled WGS sequence"/>
</dbReference>
<dbReference type="Gene3D" id="2.60.40.10">
    <property type="entry name" value="Immunoglobulins"/>
    <property type="match status" value="1"/>
</dbReference>
<reference evidence="3 4" key="1">
    <citation type="submission" date="2019-08" db="EMBL/GenBank/DDBJ databases">
        <title>A chromosome-level genome assembly, high-density linkage maps, and genome scans reveal the genomic architecture of hybrid incompatibilities underlying speciation via character displacement in darters (Percidae: Etheostominae).</title>
        <authorList>
            <person name="Moran R.L."/>
            <person name="Catchen J.M."/>
            <person name="Fuller R.C."/>
        </authorList>
    </citation>
    <scope>NUCLEOTIDE SEQUENCE [LARGE SCALE GENOMIC DNA]</scope>
    <source>
        <strain evidence="3">EspeVRDwgs_2016</strain>
        <tissue evidence="3">Muscle</tissue>
    </source>
</reference>
<gene>
    <name evidence="3" type="ORF">FQN60_003410</name>
</gene>
<proteinExistence type="predicted"/>
<evidence type="ECO:0000256" key="1">
    <source>
        <dbReference type="SAM" id="Phobius"/>
    </source>
</evidence>
<dbReference type="Pfam" id="PF24518">
    <property type="entry name" value="Ig_CD22"/>
    <property type="match status" value="1"/>
</dbReference>
<keyword evidence="1" id="KW-1133">Transmembrane helix</keyword>